<dbReference type="eggNOG" id="COG2963">
    <property type="taxonomic scope" value="Bacteria"/>
</dbReference>
<evidence type="ECO:0008006" key="4">
    <source>
        <dbReference type="Google" id="ProtNLM"/>
    </source>
</evidence>
<dbReference type="GO" id="GO:0004803">
    <property type="term" value="F:transposase activity"/>
    <property type="evidence" value="ECO:0007669"/>
    <property type="project" value="InterPro"/>
</dbReference>
<reference evidence="3" key="1">
    <citation type="submission" date="2010-05" db="EMBL/GenBank/DDBJ databases">
        <title>The complete genome of Truepera radiovictris DSM 17093.</title>
        <authorList>
            <consortium name="US DOE Joint Genome Institute (JGI-PGF)"/>
            <person name="Lucas S."/>
            <person name="Copeland A."/>
            <person name="Lapidus A."/>
            <person name="Glavina del Rio T."/>
            <person name="Dalin E."/>
            <person name="Tice H."/>
            <person name="Bruce D."/>
            <person name="Goodwin L."/>
            <person name="Pitluck S."/>
            <person name="Kyrpides N."/>
            <person name="Mavromatis K."/>
            <person name="Ovchinnikova G."/>
            <person name="Munk A.C."/>
            <person name="Detter J.C."/>
            <person name="Han C."/>
            <person name="Tapia R."/>
            <person name="Land M."/>
            <person name="Hauser L."/>
            <person name="Markowitz V."/>
            <person name="Cheng J.-F."/>
            <person name="Hugenholtz P."/>
            <person name="Woyke T."/>
            <person name="Wu D."/>
            <person name="Tindall B."/>
            <person name="Pomrenke H.G."/>
            <person name="Brambilla E."/>
            <person name="Klenk H.-P."/>
            <person name="Eisen J.A."/>
        </authorList>
    </citation>
    <scope>NUCLEOTIDE SEQUENCE [LARGE SCALE GENOMIC DNA]</scope>
    <source>
        <strain evidence="3">DSM 17093 / CIP 108686 / LMG 22925 / RQ-24</strain>
    </source>
</reference>
<dbReference type="GO" id="GO:0003677">
    <property type="term" value="F:DNA binding"/>
    <property type="evidence" value="ECO:0007669"/>
    <property type="project" value="InterPro"/>
</dbReference>
<gene>
    <name evidence="2" type="ordered locus">Trad_2836</name>
</gene>
<feature type="coiled-coil region" evidence="1">
    <location>
        <begin position="80"/>
        <end position="114"/>
    </location>
</feature>
<dbReference type="OrthoDB" id="52928at2"/>
<evidence type="ECO:0000313" key="3">
    <source>
        <dbReference type="Proteomes" id="UP000000379"/>
    </source>
</evidence>
<keyword evidence="1" id="KW-0175">Coiled coil</keyword>
<sequence>MDKVTTTRAHASSEVSVPRRFSTKYKLAILAEIEAANEKGEVGQILRREGLYSSLISEWRKQRERGALEAMSGKQRGPTKDKLAAENKRLRERLAQLEERLGTVEELIDAQGNAFALLQEMSRKSDGAK</sequence>
<dbReference type="Pfam" id="PF01527">
    <property type="entry name" value="HTH_Tnp_1"/>
    <property type="match status" value="1"/>
</dbReference>
<keyword evidence="3" id="KW-1185">Reference proteome</keyword>
<evidence type="ECO:0000256" key="1">
    <source>
        <dbReference type="SAM" id="Coils"/>
    </source>
</evidence>
<protein>
    <recommendedName>
        <fullName evidence="4">Transposase IS3/IS911 family protein</fullName>
    </recommendedName>
</protein>
<dbReference type="STRING" id="649638.Trad_2836"/>
<dbReference type="RefSeq" id="WP_013179296.1">
    <property type="nucleotide sequence ID" value="NC_014221.1"/>
</dbReference>
<dbReference type="InterPro" id="IPR002514">
    <property type="entry name" value="Transposase_8"/>
</dbReference>
<organism evidence="2 3">
    <name type="scientific">Truepera radiovictrix (strain DSM 17093 / CIP 108686 / LMG 22925 / RQ-24)</name>
    <dbReference type="NCBI Taxonomy" id="649638"/>
    <lineage>
        <taxon>Bacteria</taxon>
        <taxon>Thermotogati</taxon>
        <taxon>Deinococcota</taxon>
        <taxon>Deinococci</taxon>
        <taxon>Trueperales</taxon>
        <taxon>Trueperaceae</taxon>
        <taxon>Truepera</taxon>
    </lineage>
</organism>
<dbReference type="GO" id="GO:0006313">
    <property type="term" value="P:DNA transposition"/>
    <property type="evidence" value="ECO:0007669"/>
    <property type="project" value="InterPro"/>
</dbReference>
<dbReference type="Proteomes" id="UP000000379">
    <property type="component" value="Chromosome"/>
</dbReference>
<name>D7CVM6_TRURR</name>
<dbReference type="KEGG" id="tra:Trad_2836"/>
<evidence type="ECO:0000313" key="2">
    <source>
        <dbReference type="EMBL" id="ADI15937.1"/>
    </source>
</evidence>
<dbReference type="SUPFAM" id="SSF46689">
    <property type="entry name" value="Homeodomain-like"/>
    <property type="match status" value="1"/>
</dbReference>
<reference evidence="2 3" key="2">
    <citation type="journal article" date="2011" name="Stand. Genomic Sci.">
        <title>Complete genome sequence of Truepera radiovictrix type strain (RQ-24).</title>
        <authorList>
            <person name="Ivanova N."/>
            <person name="Rohde C."/>
            <person name="Munk C."/>
            <person name="Nolan M."/>
            <person name="Lucas S."/>
            <person name="Del Rio T.G."/>
            <person name="Tice H."/>
            <person name="Deshpande S."/>
            <person name="Cheng J.F."/>
            <person name="Tapia R."/>
            <person name="Han C."/>
            <person name="Goodwin L."/>
            <person name="Pitluck S."/>
            <person name="Liolios K."/>
            <person name="Mavromatis K."/>
            <person name="Mikhailova N."/>
            <person name="Pati A."/>
            <person name="Chen A."/>
            <person name="Palaniappan K."/>
            <person name="Land M."/>
            <person name="Hauser L."/>
            <person name="Chang Y.J."/>
            <person name="Jeffries C.D."/>
            <person name="Brambilla E."/>
            <person name="Rohde M."/>
            <person name="Goker M."/>
            <person name="Tindall B.J."/>
            <person name="Woyke T."/>
            <person name="Bristow J."/>
            <person name="Eisen J.A."/>
            <person name="Markowitz V."/>
            <person name="Hugenholtz P."/>
            <person name="Kyrpides N.C."/>
            <person name="Klenk H.P."/>
            <person name="Lapidus A."/>
        </authorList>
    </citation>
    <scope>NUCLEOTIDE SEQUENCE [LARGE SCALE GENOMIC DNA]</scope>
    <source>
        <strain evidence="3">DSM 17093 / CIP 108686 / LMG 22925 / RQ-24</strain>
    </source>
</reference>
<proteinExistence type="predicted"/>
<accession>D7CVM6</accession>
<dbReference type="InterPro" id="IPR009057">
    <property type="entry name" value="Homeodomain-like_sf"/>
</dbReference>
<dbReference type="HOGENOM" id="CLU_117165_1_0_0"/>
<dbReference type="EMBL" id="CP002049">
    <property type="protein sequence ID" value="ADI15937.1"/>
    <property type="molecule type" value="Genomic_DNA"/>
</dbReference>
<dbReference type="AlphaFoldDB" id="D7CVM6"/>